<dbReference type="SUPFAM" id="SSF48334">
    <property type="entry name" value="DNA repair protein MutS, domain III"/>
    <property type="match status" value="1"/>
</dbReference>
<dbReference type="GO" id="GO:0006298">
    <property type="term" value="P:mismatch repair"/>
    <property type="evidence" value="ECO:0007669"/>
    <property type="project" value="UniProtKB-UniRule"/>
</dbReference>
<comment type="function">
    <text evidence="8 9">This protein is involved in the repair of mismatches in DNA. It is possible that it carries out the mismatch recognition step. This protein has a weak ATPase activity.</text>
</comment>
<dbReference type="InterPro" id="IPR007696">
    <property type="entry name" value="DNA_mismatch_repair_MutS_core"/>
</dbReference>
<dbReference type="EMBL" id="DSMG01000191">
    <property type="protein sequence ID" value="HDX33390.1"/>
    <property type="molecule type" value="Genomic_DNA"/>
</dbReference>
<dbReference type="Gene3D" id="6.10.140.430">
    <property type="match status" value="1"/>
</dbReference>
<dbReference type="PANTHER" id="PTHR11361">
    <property type="entry name" value="DNA MISMATCH REPAIR PROTEIN MUTS FAMILY MEMBER"/>
    <property type="match status" value="1"/>
</dbReference>
<dbReference type="FunFam" id="1.10.1420.10:FF:000001">
    <property type="entry name" value="DNA mismatch repair protein MutS"/>
    <property type="match status" value="1"/>
</dbReference>
<evidence type="ECO:0000256" key="3">
    <source>
        <dbReference type="ARBA" id="ARBA00022741"/>
    </source>
</evidence>
<evidence type="ECO:0000256" key="7">
    <source>
        <dbReference type="ARBA" id="ARBA00023204"/>
    </source>
</evidence>
<dbReference type="GO" id="GO:0003684">
    <property type="term" value="F:damaged DNA binding"/>
    <property type="evidence" value="ECO:0007669"/>
    <property type="project" value="UniProtKB-UniRule"/>
</dbReference>
<evidence type="ECO:0000256" key="4">
    <source>
        <dbReference type="ARBA" id="ARBA00022763"/>
    </source>
</evidence>
<dbReference type="SUPFAM" id="SSF52540">
    <property type="entry name" value="P-loop containing nucleoside triphosphate hydrolases"/>
    <property type="match status" value="1"/>
</dbReference>
<dbReference type="SMART" id="SM00533">
    <property type="entry name" value="MUTSd"/>
    <property type="match status" value="1"/>
</dbReference>
<keyword evidence="5 9" id="KW-0067">ATP-binding</keyword>
<keyword evidence="7 9" id="KW-0234">DNA repair</keyword>
<dbReference type="Gene3D" id="3.40.1170.10">
    <property type="entry name" value="DNA repair protein MutS, domain I"/>
    <property type="match status" value="1"/>
</dbReference>
<evidence type="ECO:0000313" key="12">
    <source>
        <dbReference type="EMBL" id="HDX33390.1"/>
    </source>
</evidence>
<dbReference type="Pfam" id="PF05188">
    <property type="entry name" value="MutS_II"/>
    <property type="match status" value="1"/>
</dbReference>
<gene>
    <name evidence="9 12" type="primary">mutS</name>
    <name evidence="12" type="ORF">ENQ20_18185</name>
</gene>
<dbReference type="InterPro" id="IPR016151">
    <property type="entry name" value="DNA_mismatch_repair_MutS_N"/>
</dbReference>
<dbReference type="Gene3D" id="3.30.420.110">
    <property type="entry name" value="MutS, connector domain"/>
    <property type="match status" value="1"/>
</dbReference>
<protein>
    <recommendedName>
        <fullName evidence="2 9">DNA mismatch repair protein MutS</fullName>
    </recommendedName>
</protein>
<dbReference type="PIRSF" id="PIRSF037677">
    <property type="entry name" value="DNA_mis_repair_Msh6"/>
    <property type="match status" value="1"/>
</dbReference>
<dbReference type="AlphaFoldDB" id="A0A7C1JZU7"/>
<dbReference type="Pfam" id="PF01624">
    <property type="entry name" value="MutS_I"/>
    <property type="match status" value="1"/>
</dbReference>
<evidence type="ECO:0000256" key="1">
    <source>
        <dbReference type="ARBA" id="ARBA00006271"/>
    </source>
</evidence>
<keyword evidence="3 9" id="KW-0547">Nucleotide-binding</keyword>
<dbReference type="Pfam" id="PF05190">
    <property type="entry name" value="MutS_IV"/>
    <property type="match status" value="1"/>
</dbReference>
<comment type="similarity">
    <text evidence="1 9 10">Belongs to the DNA mismatch repair MutS family.</text>
</comment>
<dbReference type="SMART" id="SM00534">
    <property type="entry name" value="MUTSac"/>
    <property type="match status" value="1"/>
</dbReference>
<dbReference type="InterPro" id="IPR017261">
    <property type="entry name" value="DNA_mismatch_repair_MutS/MSH"/>
</dbReference>
<dbReference type="PROSITE" id="PS00486">
    <property type="entry name" value="DNA_MISMATCH_REPAIR_2"/>
    <property type="match status" value="1"/>
</dbReference>
<evidence type="ECO:0000256" key="5">
    <source>
        <dbReference type="ARBA" id="ARBA00022840"/>
    </source>
</evidence>
<evidence type="ECO:0000256" key="8">
    <source>
        <dbReference type="ARBA" id="ARBA00024647"/>
    </source>
</evidence>
<dbReference type="CDD" id="cd03284">
    <property type="entry name" value="ABC_MutS1"/>
    <property type="match status" value="1"/>
</dbReference>
<dbReference type="Gene3D" id="3.40.50.300">
    <property type="entry name" value="P-loop containing nucleotide triphosphate hydrolases"/>
    <property type="match status" value="1"/>
</dbReference>
<evidence type="ECO:0000256" key="10">
    <source>
        <dbReference type="RuleBase" id="RU003756"/>
    </source>
</evidence>
<dbReference type="SUPFAM" id="SSF53150">
    <property type="entry name" value="DNA repair protein MutS, domain II"/>
    <property type="match status" value="1"/>
</dbReference>
<keyword evidence="6 9" id="KW-0238">DNA-binding</keyword>
<dbReference type="InterPro" id="IPR036187">
    <property type="entry name" value="DNA_mismatch_repair_MutS_sf"/>
</dbReference>
<evidence type="ECO:0000256" key="9">
    <source>
        <dbReference type="HAMAP-Rule" id="MF_00096"/>
    </source>
</evidence>
<keyword evidence="4 9" id="KW-0227">DNA damage</keyword>
<feature type="binding site" evidence="9">
    <location>
        <begin position="622"/>
        <end position="629"/>
    </location>
    <ligand>
        <name>ATP</name>
        <dbReference type="ChEBI" id="CHEBI:30616"/>
    </ligand>
</feature>
<dbReference type="InterPro" id="IPR005748">
    <property type="entry name" value="DNA_mismatch_repair_MutS"/>
</dbReference>
<dbReference type="SUPFAM" id="SSF55271">
    <property type="entry name" value="DNA repair protein MutS, domain I"/>
    <property type="match status" value="1"/>
</dbReference>
<dbReference type="GO" id="GO:0140664">
    <property type="term" value="F:ATP-dependent DNA damage sensor activity"/>
    <property type="evidence" value="ECO:0007669"/>
    <property type="project" value="InterPro"/>
</dbReference>
<proteinExistence type="inferred from homology"/>
<dbReference type="InterPro" id="IPR007861">
    <property type="entry name" value="DNA_mismatch_repair_MutS_clamp"/>
</dbReference>
<sequence>MTTPMRQQYLSIKSQYPDCILLFRLGDFYETFDEDARIVARVCDVVLTSRPVGADQRVPLAGVPYHSVDYYIAKLVNAGYRVAIAEQVSEPGKGLVEREVRRVVTKGTLVDPGMLDERRNNYLMAVVMGRRGATAGIAYCDISTGEFAATQISATSQEEAERRIGEEISRLQPSELIHIDWEPQHSSLHGLIALHHPLLTTLEAWRVSLETAEASLKHHFGVATLDGYGLQGKPEAIRAAAAVLAYVGDMQPGACAQLTQLSTYALDAFMTLDEATRRNLELTETMRSGEVEGSLLGVLNATLTPMGSRLLRRWIHQPLLDVTAINRRLDAVQRFVDDTLLRLDLRALLQNFGDLERWTNRVMQGIALPRDLVGIREALRLAPKVAERLGNWQATHEDSETTDFPLCADILALLESALVDEPPANLSTPGLIRPGFDAELDSLVERSRHAREWIAGLEQVERERLGIKNLKVGYNKVFGYYIEVTKSQLDRVPDSYIRKQTIANGERYITPELKEYETLVLNADERRLEIEQRLFGEICAQVAAQGTRLLHLAHLLAEIDVFAALAEVALTRRYVRPEVDEGPCIEIVAGRHPVVEMTLTDEPFVPNDTLLTPETAIQIITGPNMSGKSTYLRQTALITLMAQIGSFVPAERARIGVVDRIFTRLGASDEIHRGQSTFMVEMVETANILHHATPRSLLLLDEIGRGTSTYDGLAIAWAVIEYIHNHPRLRAKTLFATHYHELTDLAERLPHVVNYNVAVDDSGDGEDVVFLRRIIPGKADRSYGVHVARMAGLPAQVVARAEEILADLERSGAAGPRRLAETVAPKRRAGAVQVSLFADVHPVVEALRRLDINNLTPLDALNRLYELQKMAGEG</sequence>
<feature type="domain" description="DNA mismatch repair proteins mutS family" evidence="11">
    <location>
        <begin position="696"/>
        <end position="712"/>
    </location>
</feature>
<dbReference type="NCBIfam" id="NF003810">
    <property type="entry name" value="PRK05399.1"/>
    <property type="match status" value="1"/>
</dbReference>
<organism evidence="12">
    <name type="scientific">Caldilinea aerophila</name>
    <dbReference type="NCBI Taxonomy" id="133453"/>
    <lineage>
        <taxon>Bacteria</taxon>
        <taxon>Bacillati</taxon>
        <taxon>Chloroflexota</taxon>
        <taxon>Caldilineae</taxon>
        <taxon>Caldilineales</taxon>
        <taxon>Caldilineaceae</taxon>
        <taxon>Caldilinea</taxon>
    </lineage>
</organism>
<dbReference type="PANTHER" id="PTHR11361:SF34">
    <property type="entry name" value="DNA MISMATCH REPAIR PROTEIN MSH1, MITOCHONDRIAL"/>
    <property type="match status" value="1"/>
</dbReference>
<dbReference type="InterPro" id="IPR007860">
    <property type="entry name" value="DNA_mmatch_repair_MutS_con_dom"/>
</dbReference>
<dbReference type="GO" id="GO:0030983">
    <property type="term" value="F:mismatched DNA binding"/>
    <property type="evidence" value="ECO:0007669"/>
    <property type="project" value="InterPro"/>
</dbReference>
<evidence type="ECO:0000256" key="2">
    <source>
        <dbReference type="ARBA" id="ARBA00021982"/>
    </source>
</evidence>
<dbReference type="NCBIfam" id="TIGR01070">
    <property type="entry name" value="mutS1"/>
    <property type="match status" value="1"/>
</dbReference>
<accession>A0A7C1JZU7</accession>
<name>A0A7C1JZU7_9CHLR</name>
<dbReference type="InterPro" id="IPR045076">
    <property type="entry name" value="MutS"/>
</dbReference>
<evidence type="ECO:0000256" key="6">
    <source>
        <dbReference type="ARBA" id="ARBA00023125"/>
    </source>
</evidence>
<dbReference type="GO" id="GO:0005829">
    <property type="term" value="C:cytosol"/>
    <property type="evidence" value="ECO:0007669"/>
    <property type="project" value="TreeGrafter"/>
</dbReference>
<dbReference type="Pfam" id="PF05192">
    <property type="entry name" value="MutS_III"/>
    <property type="match status" value="1"/>
</dbReference>
<dbReference type="Pfam" id="PF00488">
    <property type="entry name" value="MutS_V"/>
    <property type="match status" value="1"/>
</dbReference>
<dbReference type="FunFam" id="3.40.50.300:FF:000870">
    <property type="entry name" value="MutS protein homolog 4"/>
    <property type="match status" value="1"/>
</dbReference>
<evidence type="ECO:0000259" key="11">
    <source>
        <dbReference type="PROSITE" id="PS00486"/>
    </source>
</evidence>
<dbReference type="InterPro" id="IPR000432">
    <property type="entry name" value="DNA_mismatch_repair_MutS_C"/>
</dbReference>
<dbReference type="InterPro" id="IPR036678">
    <property type="entry name" value="MutS_con_dom_sf"/>
</dbReference>
<dbReference type="InterPro" id="IPR027417">
    <property type="entry name" value="P-loop_NTPase"/>
</dbReference>
<dbReference type="HAMAP" id="MF_00096">
    <property type="entry name" value="MutS"/>
    <property type="match status" value="1"/>
</dbReference>
<comment type="caution">
    <text evidence="12">The sequence shown here is derived from an EMBL/GenBank/DDBJ whole genome shotgun (WGS) entry which is preliminary data.</text>
</comment>
<dbReference type="InterPro" id="IPR007695">
    <property type="entry name" value="DNA_mismatch_repair_MutS-lik_N"/>
</dbReference>
<dbReference type="Gene3D" id="1.10.1420.10">
    <property type="match status" value="2"/>
</dbReference>
<reference evidence="12" key="1">
    <citation type="journal article" date="2020" name="mSystems">
        <title>Genome- and Community-Level Interaction Insights into Carbon Utilization and Element Cycling Functions of Hydrothermarchaeota in Hydrothermal Sediment.</title>
        <authorList>
            <person name="Zhou Z."/>
            <person name="Liu Y."/>
            <person name="Xu W."/>
            <person name="Pan J."/>
            <person name="Luo Z.H."/>
            <person name="Li M."/>
        </authorList>
    </citation>
    <scope>NUCLEOTIDE SEQUENCE [LARGE SCALE GENOMIC DNA]</scope>
    <source>
        <strain evidence="12">SpSt-289</strain>
    </source>
</reference>
<dbReference type="GO" id="GO:0005524">
    <property type="term" value="F:ATP binding"/>
    <property type="evidence" value="ECO:0007669"/>
    <property type="project" value="UniProtKB-UniRule"/>
</dbReference>